<keyword evidence="4" id="KW-1185">Reference proteome</keyword>
<keyword evidence="1" id="KW-0732">Signal</keyword>
<feature type="chain" id="PRO_5046010691" evidence="1">
    <location>
        <begin position="19"/>
        <end position="300"/>
    </location>
</feature>
<dbReference type="Proteomes" id="UP000606008">
    <property type="component" value="Unassembled WGS sequence"/>
</dbReference>
<dbReference type="Pfam" id="PF13349">
    <property type="entry name" value="DUF4097"/>
    <property type="match status" value="1"/>
</dbReference>
<feature type="signal peptide" evidence="1">
    <location>
        <begin position="1"/>
        <end position="18"/>
    </location>
</feature>
<reference evidence="4" key="1">
    <citation type="submission" date="2019-09" db="EMBL/GenBank/DDBJ databases">
        <authorList>
            <person name="Jung D.-H."/>
        </authorList>
    </citation>
    <scope>NUCLEOTIDE SEQUENCE [LARGE SCALE GENOMIC DNA]</scope>
    <source>
        <strain evidence="4">JA-25</strain>
    </source>
</reference>
<dbReference type="RefSeq" id="WP_085412044.1">
    <property type="nucleotide sequence ID" value="NZ_WAEL01000002.1"/>
</dbReference>
<sequence length="300" mass="33059">MNRLFLIFLLWLPLLVRAQTPVQVVTKVVEKDLPYTAGQPIRINAQKADVTVRGWNRPTVSIRLRLVAKHPDKFVAEREVAYHQYTLQANGNALDLSNRVVIPSGSGKAQSQLKAIYEVNVPEKAVLTIGNSFGDVGLHGLAGDVTLKFEFGKLTLDDMAGKLAITSSYGDIEGRSIDAVLTIKSEKADVVLRDLGGTCRLTSHYGKLLVQPNPQTMKAFSLEAARAEATIQTRSITDFRYDVITTYADIRVPDGVANDLGKFGSKQTFTYEPPGRKIELVIRSSYANVLIQSDKSLVNR</sequence>
<comment type="caution">
    <text evidence="3">The sequence shown here is derived from an EMBL/GenBank/DDBJ whole genome shotgun (WGS) entry which is preliminary data.</text>
</comment>
<proteinExistence type="predicted"/>
<evidence type="ECO:0000313" key="4">
    <source>
        <dbReference type="Proteomes" id="UP000606008"/>
    </source>
</evidence>
<accession>A0ABX0QD71</accession>
<reference evidence="4" key="2">
    <citation type="submission" date="2023-07" db="EMBL/GenBank/DDBJ databases">
        <authorList>
            <person name="Jung D.-H."/>
        </authorList>
    </citation>
    <scope>NUCLEOTIDE SEQUENCE [LARGE SCALE GENOMIC DNA]</scope>
    <source>
        <strain evidence="4">JA-25</strain>
    </source>
</reference>
<feature type="domain" description="DUF4097" evidence="2">
    <location>
        <begin position="41"/>
        <end position="254"/>
    </location>
</feature>
<dbReference type="InterPro" id="IPR025164">
    <property type="entry name" value="Toastrack_DUF4097"/>
</dbReference>
<dbReference type="EMBL" id="WAEL01000002">
    <property type="protein sequence ID" value="NID10099.1"/>
    <property type="molecule type" value="Genomic_DNA"/>
</dbReference>
<evidence type="ECO:0000313" key="3">
    <source>
        <dbReference type="EMBL" id="NID10099.1"/>
    </source>
</evidence>
<evidence type="ECO:0000256" key="1">
    <source>
        <dbReference type="SAM" id="SignalP"/>
    </source>
</evidence>
<evidence type="ECO:0000259" key="2">
    <source>
        <dbReference type="Pfam" id="PF13349"/>
    </source>
</evidence>
<gene>
    <name evidence="3" type="ORF">F7231_07925</name>
</gene>
<name>A0ABX0QD71_9BACT</name>
<organism evidence="3 4">
    <name type="scientific">Fibrivirga algicola</name>
    <dbReference type="NCBI Taxonomy" id="2950420"/>
    <lineage>
        <taxon>Bacteria</taxon>
        <taxon>Pseudomonadati</taxon>
        <taxon>Bacteroidota</taxon>
        <taxon>Cytophagia</taxon>
        <taxon>Cytophagales</taxon>
        <taxon>Spirosomataceae</taxon>
        <taxon>Fibrivirga</taxon>
    </lineage>
</organism>
<protein>
    <submittedName>
        <fullName evidence="3">DUF4097 domain-containing protein</fullName>
    </submittedName>
</protein>